<name>A0A7J7H6N5_CAMSI</name>
<keyword evidence="6" id="KW-1185">Reference proteome</keyword>
<comment type="caution">
    <text evidence="5">The sequence shown here is derived from an EMBL/GenBank/DDBJ whole genome shotgun (WGS) entry which is preliminary data.</text>
</comment>
<dbReference type="PANTHER" id="PTHR34945">
    <property type="entry name" value="2-OXOGLUTARATE (2OG) AND FE(II)-DEPENDENT OXYGENASE SUPERFAMILY PROTEIN"/>
    <property type="match status" value="1"/>
</dbReference>
<protein>
    <recommendedName>
        <fullName evidence="4">Non-haem dioxygenase N-terminal domain-containing protein</fullName>
    </recommendedName>
</protein>
<accession>A0A7J7H6N5</accession>
<proteinExistence type="predicted"/>
<dbReference type="Gene3D" id="2.60.120.330">
    <property type="entry name" value="B-lactam Antibiotic, Isopenicillin N Synthase, Chain"/>
    <property type="match status" value="2"/>
</dbReference>
<feature type="compositionally biased region" description="Polar residues" evidence="3">
    <location>
        <begin position="1"/>
        <end position="18"/>
    </location>
</feature>
<dbReference type="EMBL" id="JACBKZ010000006">
    <property type="protein sequence ID" value="KAF5947378.1"/>
    <property type="molecule type" value="Genomic_DNA"/>
</dbReference>
<evidence type="ECO:0000256" key="3">
    <source>
        <dbReference type="SAM" id="MobiDB-lite"/>
    </source>
</evidence>
<dbReference type="InterPro" id="IPR026992">
    <property type="entry name" value="DIOX_N"/>
</dbReference>
<feature type="region of interest" description="Disordered" evidence="3">
    <location>
        <begin position="1"/>
        <end position="38"/>
    </location>
</feature>
<dbReference type="SUPFAM" id="SSF51197">
    <property type="entry name" value="Clavaminate synthase-like"/>
    <property type="match status" value="1"/>
</dbReference>
<sequence length="377" mass="41460">MASSAHDQLHQLPNSNYGTTAAPPPTPSTQPNPHSSSDLAADVLSRLLHRLPPTLSFPTRRRSPPPTAPAAASPPLISLSSENPNNFLTDLLSASSQLGFFQLTNSSIPSQLARSVESESLSLFNLPREQKQLYFPQKWPLGFHCEEDEDDNGMSDSFCFDSSCSIESTELSLASLGEFTRELEKVGLVVVEALSCAVGFENPVREDPTRVCSFMWISEGSPGNVPGRFYPYVVGLHYQIRWQRCSLLADSGWVSVTPEIDSILVTLGDVAQVWSNGKIKKVRGRPVPIYGDDSNTGRCISMSLLVTLPVESTVSPLIPRLISVYGEDYPINKDGGGSSTDRGGEGRAFSSFSFEDYAWRVYHERLHLKDSLDQYRI</sequence>
<reference evidence="5 6" key="2">
    <citation type="submission" date="2020-07" db="EMBL/GenBank/DDBJ databases">
        <title>Genome assembly of wild tea tree DASZ reveals pedigree and selection history of tea varieties.</title>
        <authorList>
            <person name="Zhang W."/>
        </authorList>
    </citation>
    <scope>NUCLEOTIDE SEQUENCE [LARGE SCALE GENOMIC DNA]</scope>
    <source>
        <strain evidence="6">cv. G240</strain>
        <tissue evidence="5">Leaf</tissue>
    </source>
</reference>
<dbReference type="GO" id="GO:0046872">
    <property type="term" value="F:metal ion binding"/>
    <property type="evidence" value="ECO:0007669"/>
    <property type="project" value="UniProtKB-KW"/>
</dbReference>
<dbReference type="AlphaFoldDB" id="A0A7J7H6N5"/>
<dbReference type="PANTHER" id="PTHR34945:SF2">
    <property type="entry name" value="2-OXOGLUTARATE (2OG) AND FE(II)-DEPENDENT OXYGENASE SUPERFAMILY PROTEIN"/>
    <property type="match status" value="1"/>
</dbReference>
<keyword evidence="1" id="KW-0479">Metal-binding</keyword>
<evidence type="ECO:0000256" key="2">
    <source>
        <dbReference type="ARBA" id="ARBA00023004"/>
    </source>
</evidence>
<gene>
    <name evidence="5" type="ORF">HYC85_013335</name>
</gene>
<dbReference type="Pfam" id="PF14226">
    <property type="entry name" value="DIOX_N"/>
    <property type="match status" value="1"/>
</dbReference>
<organism evidence="5 6">
    <name type="scientific">Camellia sinensis</name>
    <name type="common">Tea plant</name>
    <name type="synonym">Thea sinensis</name>
    <dbReference type="NCBI Taxonomy" id="4442"/>
    <lineage>
        <taxon>Eukaryota</taxon>
        <taxon>Viridiplantae</taxon>
        <taxon>Streptophyta</taxon>
        <taxon>Embryophyta</taxon>
        <taxon>Tracheophyta</taxon>
        <taxon>Spermatophyta</taxon>
        <taxon>Magnoliopsida</taxon>
        <taxon>eudicotyledons</taxon>
        <taxon>Gunneridae</taxon>
        <taxon>Pentapetalae</taxon>
        <taxon>asterids</taxon>
        <taxon>Ericales</taxon>
        <taxon>Theaceae</taxon>
        <taxon>Camellia</taxon>
    </lineage>
</organism>
<evidence type="ECO:0000313" key="5">
    <source>
        <dbReference type="EMBL" id="KAF5947378.1"/>
    </source>
</evidence>
<evidence type="ECO:0000256" key="1">
    <source>
        <dbReference type="ARBA" id="ARBA00022723"/>
    </source>
</evidence>
<feature type="domain" description="Non-haem dioxygenase N-terminal" evidence="4">
    <location>
        <begin position="75"/>
        <end position="144"/>
    </location>
</feature>
<feature type="region of interest" description="Disordered" evidence="3">
    <location>
        <begin position="53"/>
        <end position="77"/>
    </location>
</feature>
<dbReference type="Proteomes" id="UP000593564">
    <property type="component" value="Unassembled WGS sequence"/>
</dbReference>
<dbReference type="InterPro" id="IPR027443">
    <property type="entry name" value="IPNS-like_sf"/>
</dbReference>
<reference evidence="6" key="1">
    <citation type="journal article" date="2020" name="Nat. Commun.">
        <title>Genome assembly of wild tea tree DASZ reveals pedigree and selection history of tea varieties.</title>
        <authorList>
            <person name="Zhang W."/>
            <person name="Zhang Y."/>
            <person name="Qiu H."/>
            <person name="Guo Y."/>
            <person name="Wan H."/>
            <person name="Zhang X."/>
            <person name="Scossa F."/>
            <person name="Alseekh S."/>
            <person name="Zhang Q."/>
            <person name="Wang P."/>
            <person name="Xu L."/>
            <person name="Schmidt M.H."/>
            <person name="Jia X."/>
            <person name="Li D."/>
            <person name="Zhu A."/>
            <person name="Guo F."/>
            <person name="Chen W."/>
            <person name="Ni D."/>
            <person name="Usadel B."/>
            <person name="Fernie A.R."/>
            <person name="Wen W."/>
        </authorList>
    </citation>
    <scope>NUCLEOTIDE SEQUENCE [LARGE SCALE GENOMIC DNA]</scope>
    <source>
        <strain evidence="6">cv. G240</strain>
    </source>
</reference>
<evidence type="ECO:0000259" key="4">
    <source>
        <dbReference type="Pfam" id="PF14226"/>
    </source>
</evidence>
<evidence type="ECO:0000313" key="6">
    <source>
        <dbReference type="Proteomes" id="UP000593564"/>
    </source>
</evidence>
<keyword evidence="2" id="KW-0408">Iron</keyword>